<dbReference type="AlphaFoldDB" id="A0A8D2IQ84"/>
<accession>A0A8D2IQ84</accession>
<protein>
    <submittedName>
        <fullName evidence="2">Family with sequence similarity 169 member A</fullName>
    </submittedName>
</protein>
<dbReference type="PANTHER" id="PTHR22442">
    <property type="match status" value="1"/>
</dbReference>
<feature type="compositionally biased region" description="Basic residues" evidence="1">
    <location>
        <begin position="496"/>
        <end position="515"/>
    </location>
</feature>
<dbReference type="InterPro" id="IPR029625">
    <property type="entry name" value="FAM169"/>
</dbReference>
<reference evidence="2" key="1">
    <citation type="submission" date="2025-08" db="UniProtKB">
        <authorList>
            <consortium name="Ensembl"/>
        </authorList>
    </citation>
    <scope>IDENTIFICATION</scope>
</reference>
<reference evidence="2" key="2">
    <citation type="submission" date="2025-09" db="UniProtKB">
        <authorList>
            <consortium name="Ensembl"/>
        </authorList>
    </citation>
    <scope>IDENTIFICATION</scope>
</reference>
<evidence type="ECO:0000313" key="3">
    <source>
        <dbReference type="Proteomes" id="UP000694545"/>
    </source>
</evidence>
<dbReference type="Ensembl" id="ENSVKKT00000003131.1">
    <property type="protein sequence ID" value="ENSVKKP00000003042.1"/>
    <property type="gene ID" value="ENSVKKG00000001624.1"/>
</dbReference>
<evidence type="ECO:0000256" key="1">
    <source>
        <dbReference type="SAM" id="MobiDB-lite"/>
    </source>
</evidence>
<evidence type="ECO:0000313" key="2">
    <source>
        <dbReference type="Ensembl" id="ENSVKKP00000003042.1"/>
    </source>
</evidence>
<dbReference type="PANTHER" id="PTHR22442:SF3">
    <property type="entry name" value="SOLUBLE LAMIN-ASSOCIATED PROTEIN OF 75 KDA"/>
    <property type="match status" value="1"/>
</dbReference>
<feature type="compositionally biased region" description="Polar residues" evidence="1">
    <location>
        <begin position="450"/>
        <end position="460"/>
    </location>
</feature>
<name>A0A8D2IQ84_VARKO</name>
<feature type="region of interest" description="Disordered" evidence="1">
    <location>
        <begin position="358"/>
        <end position="515"/>
    </location>
</feature>
<proteinExistence type="predicted"/>
<sequence>MAFPVDLLDNYSHEDLESSGEDYLSDLRCGDPDNPEFLSLANNIPICLSTVGFVPLYGGEERHKVLALFVPEDPLTAVALFLVDQWWMIEDIVKTSVPAREGLLRVSNSLGERVVLYVLNRIIYRKQDIEKNEFPFLCHGSHDYAKILWKKGEAIGFYSVKLPACQKYFERYPGDHDLLWEVEGIGHLHQRTPVASILQRESLKYKGMKALGNDAGLVWAEADQQGFLLYFFPFSELNAMLLSTRSRSNHLKRPKLGKRMQESEIPEGEDVTLSQASENRYMDIDVEPLNGELMEDAIKVSIVTEGQTAGEVIDGESKLQSDSSEEATLTLLVPLILDSSVKSPEYSDDNISDKVREMQKSSLKTELQRKSALVPNADPVAAAEKEERPNNGLSNSIANEGPEDTTSENVSPNTTSSLEEQSEEGGSDSPEVPGTLGQGALVMVELEDISYQQHTEGQKNQLDEQSEESAEPASERAADSSSEEAEIEVPIVDRRTLRRKAKGYKGPPKKKGKLI</sequence>
<dbReference type="Proteomes" id="UP000694545">
    <property type="component" value="Unplaced"/>
</dbReference>
<keyword evidence="3" id="KW-1185">Reference proteome</keyword>
<organism evidence="2 3">
    <name type="scientific">Varanus komodoensis</name>
    <name type="common">Komodo dragon</name>
    <dbReference type="NCBI Taxonomy" id="61221"/>
    <lineage>
        <taxon>Eukaryota</taxon>
        <taxon>Metazoa</taxon>
        <taxon>Chordata</taxon>
        <taxon>Craniata</taxon>
        <taxon>Vertebrata</taxon>
        <taxon>Euteleostomi</taxon>
        <taxon>Lepidosauria</taxon>
        <taxon>Squamata</taxon>
        <taxon>Bifurcata</taxon>
        <taxon>Unidentata</taxon>
        <taxon>Episquamata</taxon>
        <taxon>Toxicofera</taxon>
        <taxon>Anguimorpha</taxon>
        <taxon>Paleoanguimorpha</taxon>
        <taxon>Varanoidea</taxon>
        <taxon>Varanidae</taxon>
        <taxon>Varanus</taxon>
    </lineage>
</organism>